<dbReference type="InterPro" id="IPR013087">
    <property type="entry name" value="Znf_C2H2_type"/>
</dbReference>
<feature type="compositionally biased region" description="Pro residues" evidence="2">
    <location>
        <begin position="1"/>
        <end position="13"/>
    </location>
</feature>
<reference evidence="4" key="1">
    <citation type="journal article" date="2013" name="BMC Genomics">
        <title>Unscrambling butterfly oogenesis.</title>
        <authorList>
            <person name="Carter J.M."/>
            <person name="Baker S.C."/>
            <person name="Pink R."/>
            <person name="Carter D.R."/>
            <person name="Collins A."/>
            <person name="Tomlin J."/>
            <person name="Gibbs M."/>
            <person name="Breuker C.J."/>
        </authorList>
    </citation>
    <scope>NUCLEOTIDE SEQUENCE</scope>
    <source>
        <tissue evidence="4">Ovary</tissue>
    </source>
</reference>
<feature type="region of interest" description="Disordered" evidence="2">
    <location>
        <begin position="1"/>
        <end position="65"/>
    </location>
</feature>
<keyword evidence="1" id="KW-0862">Zinc</keyword>
<dbReference type="InterPro" id="IPR036236">
    <property type="entry name" value="Znf_C2H2_sf"/>
</dbReference>
<feature type="compositionally biased region" description="Basic and acidic residues" evidence="2">
    <location>
        <begin position="44"/>
        <end position="65"/>
    </location>
</feature>
<evidence type="ECO:0000256" key="1">
    <source>
        <dbReference type="PROSITE-ProRule" id="PRU00042"/>
    </source>
</evidence>
<dbReference type="AlphaFoldDB" id="S4PSH3"/>
<organism evidence="4">
    <name type="scientific">Pararge aegeria</name>
    <name type="common">speckled wood butterfly</name>
    <dbReference type="NCBI Taxonomy" id="116150"/>
    <lineage>
        <taxon>Eukaryota</taxon>
        <taxon>Metazoa</taxon>
        <taxon>Ecdysozoa</taxon>
        <taxon>Arthropoda</taxon>
        <taxon>Hexapoda</taxon>
        <taxon>Insecta</taxon>
        <taxon>Pterygota</taxon>
        <taxon>Neoptera</taxon>
        <taxon>Endopterygota</taxon>
        <taxon>Lepidoptera</taxon>
        <taxon>Glossata</taxon>
        <taxon>Ditrysia</taxon>
        <taxon>Papilionoidea</taxon>
        <taxon>Nymphalidae</taxon>
        <taxon>Satyrinae</taxon>
        <taxon>Satyrini</taxon>
        <taxon>Parargina</taxon>
        <taxon>Pararge</taxon>
    </lineage>
</organism>
<protein>
    <recommendedName>
        <fullName evidence="3">C2H2-type domain-containing protein</fullName>
    </recommendedName>
</protein>
<feature type="non-terminal residue" evidence="4">
    <location>
        <position position="77"/>
    </location>
</feature>
<dbReference type="SMART" id="SM00355">
    <property type="entry name" value="ZnF_C2H2"/>
    <property type="match status" value="1"/>
</dbReference>
<evidence type="ECO:0000256" key="2">
    <source>
        <dbReference type="SAM" id="MobiDB-lite"/>
    </source>
</evidence>
<dbReference type="EMBL" id="GAIX01013788">
    <property type="protein sequence ID" value="JAA78772.1"/>
    <property type="molecule type" value="Transcribed_RNA"/>
</dbReference>
<reference evidence="4" key="2">
    <citation type="submission" date="2013-05" db="EMBL/GenBank/DDBJ databases">
        <authorList>
            <person name="Carter J.-M."/>
            <person name="Baker S.C."/>
            <person name="Pink R."/>
            <person name="Carter D.R.F."/>
            <person name="Collins A."/>
            <person name="Tomlin J."/>
            <person name="Gibbs M."/>
            <person name="Breuker C.J."/>
        </authorList>
    </citation>
    <scope>NUCLEOTIDE SEQUENCE</scope>
    <source>
        <tissue evidence="4">Ovary</tissue>
    </source>
</reference>
<feature type="non-terminal residue" evidence="4">
    <location>
        <position position="1"/>
    </location>
</feature>
<dbReference type="SUPFAM" id="SSF57667">
    <property type="entry name" value="beta-beta-alpha zinc fingers"/>
    <property type="match status" value="1"/>
</dbReference>
<keyword evidence="1" id="KW-0479">Metal-binding</keyword>
<evidence type="ECO:0000313" key="4">
    <source>
        <dbReference type="EMBL" id="JAA78772.1"/>
    </source>
</evidence>
<name>S4PSH3_9NEOP</name>
<dbReference type="Gene3D" id="3.30.160.60">
    <property type="entry name" value="Classic Zinc Finger"/>
    <property type="match status" value="1"/>
</dbReference>
<evidence type="ECO:0000259" key="3">
    <source>
        <dbReference type="PROSITE" id="PS50157"/>
    </source>
</evidence>
<accession>S4PSH3</accession>
<sequence length="77" mass="8745">PKPPSPKPQPKPSPHSLLKCKVCKSTFDNSRSLSNHMKSHPHSKPVERKASPPPPPRKELKKIECKQCKREFNARSL</sequence>
<feature type="compositionally biased region" description="Polar residues" evidence="2">
    <location>
        <begin position="26"/>
        <end position="36"/>
    </location>
</feature>
<keyword evidence="1" id="KW-0863">Zinc-finger</keyword>
<proteinExistence type="predicted"/>
<dbReference type="GO" id="GO:0008270">
    <property type="term" value="F:zinc ion binding"/>
    <property type="evidence" value="ECO:0007669"/>
    <property type="project" value="UniProtKB-KW"/>
</dbReference>
<feature type="domain" description="C2H2-type" evidence="3">
    <location>
        <begin position="18"/>
        <end position="45"/>
    </location>
</feature>
<dbReference type="PROSITE" id="PS00028">
    <property type="entry name" value="ZINC_FINGER_C2H2_1"/>
    <property type="match status" value="1"/>
</dbReference>
<dbReference type="PROSITE" id="PS50157">
    <property type="entry name" value="ZINC_FINGER_C2H2_2"/>
    <property type="match status" value="1"/>
</dbReference>
<dbReference type="Pfam" id="PF13894">
    <property type="entry name" value="zf-C2H2_4"/>
    <property type="match status" value="1"/>
</dbReference>